<proteinExistence type="predicted"/>
<dbReference type="GO" id="GO:0005886">
    <property type="term" value="C:plasma membrane"/>
    <property type="evidence" value="ECO:0007669"/>
    <property type="project" value="TreeGrafter"/>
</dbReference>
<keyword evidence="4" id="KW-1133">Transmembrane helix</keyword>
<organism evidence="6 7">
    <name type="scientific">Steinernema carpocapsae</name>
    <name type="common">Entomopathogenic nematode</name>
    <dbReference type="NCBI Taxonomy" id="34508"/>
    <lineage>
        <taxon>Eukaryota</taxon>
        <taxon>Metazoa</taxon>
        <taxon>Ecdysozoa</taxon>
        <taxon>Nematoda</taxon>
        <taxon>Chromadorea</taxon>
        <taxon>Rhabditida</taxon>
        <taxon>Tylenchina</taxon>
        <taxon>Panagrolaimomorpha</taxon>
        <taxon>Strongyloidoidea</taxon>
        <taxon>Steinernematidae</taxon>
        <taxon>Steinernema</taxon>
    </lineage>
</organism>
<comment type="caution">
    <text evidence="6">The sequence shown here is derived from an EMBL/GenBank/DDBJ whole genome shotgun (WGS) entry which is preliminary data.</text>
</comment>
<evidence type="ECO:0000256" key="4">
    <source>
        <dbReference type="SAM" id="Phobius"/>
    </source>
</evidence>
<dbReference type="InterPro" id="IPR006068">
    <property type="entry name" value="ATPase_P-typ_cation-transptr_C"/>
</dbReference>
<evidence type="ECO:0000256" key="3">
    <source>
        <dbReference type="ARBA" id="ARBA00022842"/>
    </source>
</evidence>
<reference evidence="6 7" key="2">
    <citation type="journal article" date="2019" name="G3 (Bethesda)">
        <title>Hybrid Assembly of the Genome of the Entomopathogenic Nematode Steinernema carpocapsae Identifies the X-Chromosome.</title>
        <authorList>
            <person name="Serra L."/>
            <person name="Macchietto M."/>
            <person name="Macias-Munoz A."/>
            <person name="McGill C.J."/>
            <person name="Rodriguez I.M."/>
            <person name="Rodriguez B."/>
            <person name="Murad R."/>
            <person name="Mortazavi A."/>
        </authorList>
    </citation>
    <scope>NUCLEOTIDE SEQUENCE [LARGE SCALE GENOMIC DNA]</scope>
    <source>
        <strain evidence="6 7">ALL</strain>
    </source>
</reference>
<reference evidence="6 7" key="1">
    <citation type="journal article" date="2015" name="Genome Biol.">
        <title>Comparative genomics of Steinernema reveals deeply conserved gene regulatory networks.</title>
        <authorList>
            <person name="Dillman A.R."/>
            <person name="Macchietto M."/>
            <person name="Porter C.F."/>
            <person name="Rogers A."/>
            <person name="Williams B."/>
            <person name="Antoshechkin I."/>
            <person name="Lee M.M."/>
            <person name="Goodwin Z."/>
            <person name="Lu X."/>
            <person name="Lewis E.E."/>
            <person name="Goodrich-Blair H."/>
            <person name="Stock S.P."/>
            <person name="Adams B.J."/>
            <person name="Sternberg P.W."/>
            <person name="Mortazavi A."/>
        </authorList>
    </citation>
    <scope>NUCLEOTIDE SEQUENCE [LARGE SCALE GENOMIC DNA]</scope>
    <source>
        <strain evidence="6 7">ALL</strain>
    </source>
</reference>
<dbReference type="Gene3D" id="1.20.1110.10">
    <property type="entry name" value="Calcium-transporting ATPase, transmembrane domain"/>
    <property type="match status" value="1"/>
</dbReference>
<dbReference type="Proteomes" id="UP000298663">
    <property type="component" value="Unassembled WGS sequence"/>
</dbReference>
<comment type="subcellular location">
    <subcellularLocation>
        <location evidence="1">Endomembrane system</location>
        <topology evidence="1">Multi-pass membrane protein</topology>
    </subcellularLocation>
</comment>
<keyword evidence="7" id="KW-1185">Reference proteome</keyword>
<dbReference type="EMBL" id="AZBU02000002">
    <property type="protein sequence ID" value="TKR96746.1"/>
    <property type="molecule type" value="Genomic_DNA"/>
</dbReference>
<dbReference type="GO" id="GO:0012505">
    <property type="term" value="C:endomembrane system"/>
    <property type="evidence" value="ECO:0007669"/>
    <property type="project" value="UniProtKB-SubCell"/>
</dbReference>
<dbReference type="GO" id="GO:0051480">
    <property type="term" value="P:regulation of cytosolic calcium ion concentration"/>
    <property type="evidence" value="ECO:0007669"/>
    <property type="project" value="TreeGrafter"/>
</dbReference>
<dbReference type="GO" id="GO:0046872">
    <property type="term" value="F:metal ion binding"/>
    <property type="evidence" value="ECO:0007669"/>
    <property type="project" value="UniProtKB-KW"/>
</dbReference>
<evidence type="ECO:0000256" key="1">
    <source>
        <dbReference type="ARBA" id="ARBA00004127"/>
    </source>
</evidence>
<evidence type="ECO:0000313" key="6">
    <source>
        <dbReference type="EMBL" id="TKR96746.1"/>
    </source>
</evidence>
<dbReference type="GO" id="GO:0005388">
    <property type="term" value="F:P-type calcium transporter activity"/>
    <property type="evidence" value="ECO:0007669"/>
    <property type="project" value="TreeGrafter"/>
</dbReference>
<feature type="domain" description="Cation-transporting P-type ATPase C-terminal" evidence="5">
    <location>
        <begin position="2"/>
        <end position="77"/>
    </location>
</feature>
<gene>
    <name evidence="6" type="ORF">L596_010724</name>
</gene>
<keyword evidence="2" id="KW-0479">Metal-binding</keyword>
<keyword evidence="3" id="KW-0460">Magnesium</keyword>
<keyword evidence="4" id="KW-0472">Membrane</keyword>
<dbReference type="PANTHER" id="PTHR24093:SF369">
    <property type="entry name" value="CALCIUM-TRANSPORTING ATPASE"/>
    <property type="match status" value="1"/>
</dbReference>
<accession>A0A4U5PJT0</accession>
<dbReference type="AlphaFoldDB" id="A0A4U5PJT0"/>
<name>A0A4U5PJT0_STECR</name>
<evidence type="ECO:0000313" key="7">
    <source>
        <dbReference type="Proteomes" id="UP000298663"/>
    </source>
</evidence>
<dbReference type="PANTHER" id="PTHR24093">
    <property type="entry name" value="CATION TRANSPORTING ATPASE"/>
    <property type="match status" value="1"/>
</dbReference>
<dbReference type="STRING" id="34508.A0A4U5PJT0"/>
<dbReference type="InterPro" id="IPR023298">
    <property type="entry name" value="ATPase_P-typ_TM_dom_sf"/>
</dbReference>
<evidence type="ECO:0000256" key="2">
    <source>
        <dbReference type="ARBA" id="ARBA00022723"/>
    </source>
</evidence>
<sequence length="129" mass="14081">MTLFNEINARKIHGERNVFQGIFSNPIYYIIWIGTMIAQVLIVQFGGYVFRTAALNIKQWLICLAFGVSVLPWGQLITSIPTCGPPENLTVETGEVESTENILNGECEDPETDLGGCCPAGRTGALDTS</sequence>
<evidence type="ECO:0000259" key="5">
    <source>
        <dbReference type="Pfam" id="PF00689"/>
    </source>
</evidence>
<protein>
    <recommendedName>
        <fullName evidence="5">Cation-transporting P-type ATPase C-terminal domain-containing protein</fullName>
    </recommendedName>
</protein>
<keyword evidence="4" id="KW-0812">Transmembrane</keyword>
<dbReference type="Pfam" id="PF00689">
    <property type="entry name" value="Cation_ATPase_C"/>
    <property type="match status" value="1"/>
</dbReference>
<dbReference type="SUPFAM" id="SSF81665">
    <property type="entry name" value="Calcium ATPase, transmembrane domain M"/>
    <property type="match status" value="1"/>
</dbReference>
<dbReference type="OrthoDB" id="116380at2759"/>
<feature type="transmembrane region" description="Helical" evidence="4">
    <location>
        <begin position="27"/>
        <end position="48"/>
    </location>
</feature>